<evidence type="ECO:0000313" key="1">
    <source>
        <dbReference type="EMBL" id="CAB4547675.1"/>
    </source>
</evidence>
<gene>
    <name evidence="1" type="ORF">UFOPK1503_00782</name>
</gene>
<dbReference type="EMBL" id="CAEZST010000012">
    <property type="protein sequence ID" value="CAB4547675.1"/>
    <property type="molecule type" value="Genomic_DNA"/>
</dbReference>
<name>A0A6J6C9C9_9ZZZZ</name>
<reference evidence="1" key="1">
    <citation type="submission" date="2020-05" db="EMBL/GenBank/DDBJ databases">
        <authorList>
            <person name="Chiriac C."/>
            <person name="Salcher M."/>
            <person name="Ghai R."/>
            <person name="Kavagutti S V."/>
        </authorList>
    </citation>
    <scope>NUCLEOTIDE SEQUENCE</scope>
</reference>
<dbReference type="AlphaFoldDB" id="A0A6J6C9C9"/>
<accession>A0A6J6C9C9</accession>
<sequence>MEAQASAPLVPSLPVEQFPSLPIRQELGKFFWVGRPPKPLIKVI</sequence>
<organism evidence="1">
    <name type="scientific">freshwater metagenome</name>
    <dbReference type="NCBI Taxonomy" id="449393"/>
    <lineage>
        <taxon>unclassified sequences</taxon>
        <taxon>metagenomes</taxon>
        <taxon>ecological metagenomes</taxon>
    </lineage>
</organism>
<protein>
    <submittedName>
        <fullName evidence="1">Unannotated protein</fullName>
    </submittedName>
</protein>
<proteinExistence type="predicted"/>